<evidence type="ECO:0000256" key="3">
    <source>
        <dbReference type="ARBA" id="ARBA00022692"/>
    </source>
</evidence>
<dbReference type="Proteomes" id="UP001269144">
    <property type="component" value="Unassembled WGS sequence"/>
</dbReference>
<comment type="subcellular location">
    <subcellularLocation>
        <location evidence="1">Membrane</location>
        <topology evidence="1">Single-pass membrane protein</topology>
    </subcellularLocation>
</comment>
<evidence type="ECO:0000256" key="2">
    <source>
        <dbReference type="ARBA" id="ARBA00022679"/>
    </source>
</evidence>
<dbReference type="Gene3D" id="3.40.50.300">
    <property type="entry name" value="P-loop containing nucleotide triphosphate hydrolases"/>
    <property type="match status" value="1"/>
</dbReference>
<keyword evidence="3" id="KW-0812">Transmembrane</keyword>
<dbReference type="RefSeq" id="WP_311160825.1">
    <property type="nucleotide sequence ID" value="NZ_JAVQLW010000001.1"/>
</dbReference>
<keyword evidence="4" id="KW-1133">Transmembrane helix</keyword>
<evidence type="ECO:0000256" key="5">
    <source>
        <dbReference type="ARBA" id="ARBA00023136"/>
    </source>
</evidence>
<dbReference type="SUPFAM" id="SSF52540">
    <property type="entry name" value="P-loop containing nucleoside triphosphate hydrolases"/>
    <property type="match status" value="1"/>
</dbReference>
<dbReference type="Pfam" id="PF03567">
    <property type="entry name" value="Sulfotransfer_2"/>
    <property type="match status" value="1"/>
</dbReference>
<dbReference type="InterPro" id="IPR010635">
    <property type="entry name" value="Heparan_SO4-6-sulfoTrfase"/>
</dbReference>
<keyword evidence="8" id="KW-1185">Reference proteome</keyword>
<keyword evidence="6" id="KW-0325">Glycoprotein</keyword>
<organism evidence="7 8">
    <name type="scientific">Paracoccus aurantius</name>
    <dbReference type="NCBI Taxonomy" id="3073814"/>
    <lineage>
        <taxon>Bacteria</taxon>
        <taxon>Pseudomonadati</taxon>
        <taxon>Pseudomonadota</taxon>
        <taxon>Alphaproteobacteria</taxon>
        <taxon>Rhodobacterales</taxon>
        <taxon>Paracoccaceae</taxon>
        <taxon>Paracoccus</taxon>
    </lineage>
</organism>
<dbReference type="PANTHER" id="PTHR12812">
    <property type="entry name" value="HEPARAN SULFATE 6-O-SULFOTRANSFERASE 3"/>
    <property type="match status" value="1"/>
</dbReference>
<gene>
    <name evidence="7" type="ORF">RGQ15_13510</name>
</gene>
<evidence type="ECO:0000313" key="8">
    <source>
        <dbReference type="Proteomes" id="UP001269144"/>
    </source>
</evidence>
<evidence type="ECO:0000256" key="6">
    <source>
        <dbReference type="ARBA" id="ARBA00023180"/>
    </source>
</evidence>
<dbReference type="PANTHER" id="PTHR12812:SF0">
    <property type="entry name" value="HEPARAN-SULFATE 6-O-SULFOTRANSFERASE"/>
    <property type="match status" value="1"/>
</dbReference>
<dbReference type="InterPro" id="IPR005331">
    <property type="entry name" value="Sulfotransferase"/>
</dbReference>
<comment type="caution">
    <text evidence="7">The sequence shown here is derived from an EMBL/GenBank/DDBJ whole genome shotgun (WGS) entry which is preliminary data.</text>
</comment>
<evidence type="ECO:0000256" key="1">
    <source>
        <dbReference type="ARBA" id="ARBA00004167"/>
    </source>
</evidence>
<keyword evidence="2" id="KW-0808">Transferase</keyword>
<evidence type="ECO:0000313" key="7">
    <source>
        <dbReference type="EMBL" id="MDS9468581.1"/>
    </source>
</evidence>
<protein>
    <submittedName>
        <fullName evidence="7">Sulfotransferase family 2 domain-containing protein</fullName>
    </submittedName>
</protein>
<sequence length="273" mass="31356">MSTFNTLKAHGVERFAGKISQSDAIWVFHHIPKTAGSSLTHELRQVLPPYRNIFADHRPGVASRADSLMDAVDAFLTDYPTYKYRSASGHLRRPHLNRILETLPEARLITFLRNPAERLISDYRYAKTPKHPTHVEFSEKFPTLDDYIDHPQSQNKMWAFVSSQNADADEKMMRSVFNRYAFIGTLETLADDFSFFTSLFGCPKAMQAKVNITANQKDNKVEIDATTLQKIQSLNMKDFALYDLVTETLAERRSEMNDFIRSKRELWLGIAAE</sequence>
<keyword evidence="5" id="KW-0472">Membrane</keyword>
<accession>A0ABU2HU54</accession>
<name>A0ABU2HU54_9RHOB</name>
<evidence type="ECO:0000256" key="4">
    <source>
        <dbReference type="ARBA" id="ARBA00022989"/>
    </source>
</evidence>
<proteinExistence type="predicted"/>
<dbReference type="InterPro" id="IPR027417">
    <property type="entry name" value="P-loop_NTPase"/>
</dbReference>
<dbReference type="EMBL" id="JAVQLW010000001">
    <property type="protein sequence ID" value="MDS9468581.1"/>
    <property type="molecule type" value="Genomic_DNA"/>
</dbReference>
<reference evidence="8" key="1">
    <citation type="submission" date="2023-07" db="EMBL/GenBank/DDBJ databases">
        <title>Paracoccus sp. MBLB3053 whole genome sequence.</title>
        <authorList>
            <person name="Hwang C.Y."/>
            <person name="Cho E.-S."/>
            <person name="Seo M.-J."/>
        </authorList>
    </citation>
    <scope>NUCLEOTIDE SEQUENCE [LARGE SCALE GENOMIC DNA]</scope>
    <source>
        <strain evidence="8">MBLB3053</strain>
    </source>
</reference>